<dbReference type="EMBL" id="QPMT01000139">
    <property type="protein sequence ID" value="KAF4840358.1"/>
    <property type="molecule type" value="Genomic_DNA"/>
</dbReference>
<proteinExistence type="predicted"/>
<evidence type="ECO:0000313" key="2">
    <source>
        <dbReference type="EMBL" id="KAF4840358.1"/>
    </source>
</evidence>
<dbReference type="Proteomes" id="UP000711996">
    <property type="component" value="Unassembled WGS sequence"/>
</dbReference>
<feature type="region of interest" description="Disordered" evidence="1">
    <location>
        <begin position="103"/>
        <end position="150"/>
    </location>
</feature>
<evidence type="ECO:0000313" key="3">
    <source>
        <dbReference type="Proteomes" id="UP000711996"/>
    </source>
</evidence>
<dbReference type="OrthoDB" id="4796832at2759"/>
<comment type="caution">
    <text evidence="2">The sequence shown here is derived from an EMBL/GenBank/DDBJ whole genome shotgun (WGS) entry which is preliminary data.</text>
</comment>
<accession>A0A9P5BJY1</accession>
<evidence type="ECO:0000256" key="1">
    <source>
        <dbReference type="SAM" id="MobiDB-lite"/>
    </source>
</evidence>
<sequence length="150" mass="16377">MYQDLIRLLENVNASAALLVELDFLHINATRDLEAARAVFDQALESGSTGWPYAVTGEAPEAALDTANTSQSEVLYRLFRESADRKRKRELLGAVEGLHAAPRAGRAANLEHRSAVLADRPRPDVSQTGSGREVSPDAAERRRLLRGGTQ</sequence>
<name>A0A9P5BJY1_COLSI</name>
<organism evidence="2 3">
    <name type="scientific">Colletotrichum siamense</name>
    <name type="common">Anthracnose fungus</name>
    <dbReference type="NCBI Taxonomy" id="690259"/>
    <lineage>
        <taxon>Eukaryota</taxon>
        <taxon>Fungi</taxon>
        <taxon>Dikarya</taxon>
        <taxon>Ascomycota</taxon>
        <taxon>Pezizomycotina</taxon>
        <taxon>Sordariomycetes</taxon>
        <taxon>Hypocreomycetidae</taxon>
        <taxon>Glomerellales</taxon>
        <taxon>Glomerellaceae</taxon>
        <taxon>Colletotrichum</taxon>
        <taxon>Colletotrichum gloeosporioides species complex</taxon>
    </lineage>
</organism>
<feature type="compositionally biased region" description="Basic and acidic residues" evidence="1">
    <location>
        <begin position="109"/>
        <end position="123"/>
    </location>
</feature>
<reference evidence="2" key="1">
    <citation type="submission" date="2019-06" db="EMBL/GenBank/DDBJ databases">
        <authorList>
            <person name="Gan P."/>
            <person name="Shirasu K."/>
        </authorList>
    </citation>
    <scope>NUCLEOTIDE SEQUENCE [LARGE SCALE GENOMIC DNA]</scope>
    <source>
        <strain evidence="2">CAD2</strain>
    </source>
</reference>
<gene>
    <name evidence="2" type="ORF">CGCSCA2_v015040</name>
</gene>
<keyword evidence="3" id="KW-1185">Reference proteome</keyword>
<protein>
    <submittedName>
        <fullName evidence="2">Uncharacterized protein</fullName>
    </submittedName>
</protein>
<dbReference type="AlphaFoldDB" id="A0A9P5BJY1"/>